<dbReference type="PANTHER" id="PTHR30008:SF0">
    <property type="entry name" value="EXODEOXYRIBONUCLEASE 7 LARGE SUBUNIT"/>
    <property type="match status" value="1"/>
</dbReference>
<evidence type="ECO:0000259" key="7">
    <source>
        <dbReference type="Pfam" id="PF02601"/>
    </source>
</evidence>
<dbReference type="InterPro" id="IPR025824">
    <property type="entry name" value="OB-fold_nuc-bd_dom"/>
</dbReference>
<evidence type="ECO:0000313" key="10">
    <source>
        <dbReference type="Proteomes" id="UP001164718"/>
    </source>
</evidence>
<keyword evidence="4 5" id="KW-0269">Exonuclease</keyword>
<evidence type="ECO:0000256" key="3">
    <source>
        <dbReference type="ARBA" id="ARBA00022801"/>
    </source>
</evidence>
<evidence type="ECO:0000256" key="6">
    <source>
        <dbReference type="RuleBase" id="RU004355"/>
    </source>
</evidence>
<keyword evidence="3 5" id="KW-0378">Hydrolase</keyword>
<accession>A0A9E8LW72</accession>
<sequence>MDGIQYVSVKALTKYIKRKFDVDPHLQNIYVKGEISNFKKHSSGHLYFTLKDEKSRILAVMFSTYVRQLRFFPENGMNVLIRGEVTVYEPNGQYQLYVKEMKPDGIGELYLAFEQLKNKLEKEGLFHRERKRPLPPYPNSIGVVTSPTGAAVRDIITTIKRRYPFGRIFIYPALVQGKEAAPSIVKAIELANERKEVDVLIVGRGGGSIEELWPFNEEIVARAIHSSIIPIISAVGHETDVTISDFVADVRAPTPTGAAELAVPSINELQEKITNRKTRLIKMMKYKIDNGTKELLRLTNSYIFRHPHKLYEQKLEILDRTIERMNRSVKQIVTMRHQSLKQLHRLLVRHHPEQQLNIAKEKFRNVRKRLTLNTRTIYQRKEGEWKRTLRTLDALNPLKIMERGYSITYGEGGKIIKSVEHVQTDDALRITVLDGEIDVQVTGKIKGGEKGNG</sequence>
<comment type="similarity">
    <text evidence="5 6">Belongs to the XseA family.</text>
</comment>
<feature type="domain" description="Exonuclease VII large subunit C-terminal" evidence="7">
    <location>
        <begin position="125"/>
        <end position="439"/>
    </location>
</feature>
<organism evidence="9 10">
    <name type="scientific">Fervidibacillus albus</name>
    <dbReference type="NCBI Taxonomy" id="2980026"/>
    <lineage>
        <taxon>Bacteria</taxon>
        <taxon>Bacillati</taxon>
        <taxon>Bacillota</taxon>
        <taxon>Bacilli</taxon>
        <taxon>Bacillales</taxon>
        <taxon>Bacillaceae</taxon>
        <taxon>Fervidibacillus</taxon>
    </lineage>
</organism>
<comment type="subunit">
    <text evidence="5">Heterooligomer composed of large and small subunits.</text>
</comment>
<dbReference type="Proteomes" id="UP001164718">
    <property type="component" value="Chromosome"/>
</dbReference>
<dbReference type="GO" id="GO:0005737">
    <property type="term" value="C:cytoplasm"/>
    <property type="evidence" value="ECO:0007669"/>
    <property type="project" value="UniProtKB-SubCell"/>
</dbReference>
<dbReference type="CDD" id="cd04489">
    <property type="entry name" value="ExoVII_LU_OBF"/>
    <property type="match status" value="1"/>
</dbReference>
<dbReference type="GO" id="GO:0009318">
    <property type="term" value="C:exodeoxyribonuclease VII complex"/>
    <property type="evidence" value="ECO:0007669"/>
    <property type="project" value="UniProtKB-UniRule"/>
</dbReference>
<evidence type="ECO:0000256" key="4">
    <source>
        <dbReference type="ARBA" id="ARBA00022839"/>
    </source>
</evidence>
<evidence type="ECO:0000256" key="2">
    <source>
        <dbReference type="ARBA" id="ARBA00022722"/>
    </source>
</evidence>
<evidence type="ECO:0000256" key="1">
    <source>
        <dbReference type="ARBA" id="ARBA00022490"/>
    </source>
</evidence>
<evidence type="ECO:0000313" key="9">
    <source>
        <dbReference type="EMBL" id="WAA10460.1"/>
    </source>
</evidence>
<protein>
    <recommendedName>
        <fullName evidence="5">Exodeoxyribonuclease 7 large subunit</fullName>
        <ecNumber evidence="5">3.1.11.6</ecNumber>
    </recommendedName>
    <alternativeName>
        <fullName evidence="5">Exodeoxyribonuclease VII large subunit</fullName>
        <shortName evidence="5">Exonuclease VII large subunit</shortName>
    </alternativeName>
</protein>
<dbReference type="Pfam" id="PF13742">
    <property type="entry name" value="tRNA_anti_2"/>
    <property type="match status" value="1"/>
</dbReference>
<evidence type="ECO:0000256" key="5">
    <source>
        <dbReference type="HAMAP-Rule" id="MF_00378"/>
    </source>
</evidence>
<dbReference type="GO" id="GO:0008855">
    <property type="term" value="F:exodeoxyribonuclease VII activity"/>
    <property type="evidence" value="ECO:0007669"/>
    <property type="project" value="UniProtKB-UniRule"/>
</dbReference>
<gene>
    <name evidence="5 9" type="primary">xseA</name>
    <name evidence="9" type="ORF">OE104_03785</name>
</gene>
<reference evidence="9" key="1">
    <citation type="submission" date="2022-09" db="EMBL/GenBank/DDBJ databases">
        <title>Complete Genomes of Fervidibacillus albus and Fervidibacillus halotolerans isolated from tidal flat sediments.</title>
        <authorList>
            <person name="Kwon K.K."/>
            <person name="Yang S.-H."/>
            <person name="Park M.J."/>
            <person name="Oh H.-M."/>
        </authorList>
    </citation>
    <scope>NUCLEOTIDE SEQUENCE</scope>
    <source>
        <strain evidence="9">MEBiC13591</strain>
    </source>
</reference>
<dbReference type="PANTHER" id="PTHR30008">
    <property type="entry name" value="EXODEOXYRIBONUCLEASE 7 LARGE SUBUNIT"/>
    <property type="match status" value="1"/>
</dbReference>
<dbReference type="NCBIfam" id="TIGR00237">
    <property type="entry name" value="xseA"/>
    <property type="match status" value="1"/>
</dbReference>
<dbReference type="HAMAP" id="MF_00378">
    <property type="entry name" value="Exonuc_7_L"/>
    <property type="match status" value="1"/>
</dbReference>
<dbReference type="EC" id="3.1.11.6" evidence="5"/>
<keyword evidence="1 5" id="KW-0963">Cytoplasm</keyword>
<dbReference type="Pfam" id="PF02601">
    <property type="entry name" value="Exonuc_VII_L"/>
    <property type="match status" value="1"/>
</dbReference>
<dbReference type="GO" id="GO:0006308">
    <property type="term" value="P:DNA catabolic process"/>
    <property type="evidence" value="ECO:0007669"/>
    <property type="project" value="UniProtKB-UniRule"/>
</dbReference>
<dbReference type="EMBL" id="CP106878">
    <property type="protein sequence ID" value="WAA10460.1"/>
    <property type="molecule type" value="Genomic_DNA"/>
</dbReference>
<proteinExistence type="inferred from homology"/>
<dbReference type="KEGG" id="faf:OE104_03785"/>
<dbReference type="AlphaFoldDB" id="A0A9E8LW72"/>
<keyword evidence="2 5" id="KW-0540">Nuclease</keyword>
<dbReference type="GO" id="GO:0003676">
    <property type="term" value="F:nucleic acid binding"/>
    <property type="evidence" value="ECO:0007669"/>
    <property type="project" value="InterPro"/>
</dbReference>
<evidence type="ECO:0000259" key="8">
    <source>
        <dbReference type="Pfam" id="PF13742"/>
    </source>
</evidence>
<name>A0A9E8LW72_9BACI</name>
<dbReference type="InterPro" id="IPR003753">
    <property type="entry name" value="Exonuc_VII_L"/>
</dbReference>
<comment type="subcellular location">
    <subcellularLocation>
        <location evidence="5 6">Cytoplasm</location>
    </subcellularLocation>
</comment>
<dbReference type="RefSeq" id="WP_275418251.1">
    <property type="nucleotide sequence ID" value="NZ_CP106878.1"/>
</dbReference>
<feature type="domain" description="OB-fold nucleic acid binding" evidence="8">
    <location>
        <begin position="8"/>
        <end position="101"/>
    </location>
</feature>
<keyword evidence="10" id="KW-1185">Reference proteome</keyword>
<dbReference type="InterPro" id="IPR020579">
    <property type="entry name" value="Exonuc_VII_lsu_C"/>
</dbReference>
<comment type="function">
    <text evidence="5">Bidirectionally degrades single-stranded DNA into large acid-insoluble oligonucleotides, which are then degraded further into small acid-soluble oligonucleotides.</text>
</comment>
<comment type="catalytic activity">
    <reaction evidence="5 6">
        <text>Exonucleolytic cleavage in either 5'- to 3'- or 3'- to 5'-direction to yield nucleoside 5'-phosphates.</text>
        <dbReference type="EC" id="3.1.11.6"/>
    </reaction>
</comment>